<organism evidence="3 4">
    <name type="scientific">Prorocentrum cordatum</name>
    <dbReference type="NCBI Taxonomy" id="2364126"/>
    <lineage>
        <taxon>Eukaryota</taxon>
        <taxon>Sar</taxon>
        <taxon>Alveolata</taxon>
        <taxon>Dinophyceae</taxon>
        <taxon>Prorocentrales</taxon>
        <taxon>Prorocentraceae</taxon>
        <taxon>Prorocentrum</taxon>
    </lineage>
</organism>
<accession>A0ABN9Q0G6</accession>
<sequence>AQPGFVTCTACRFRWKFRKSTHCWACGQSLELKPANPSPRNGVWAGKGAGGATPKASPKAKAAVAGGSPKAKAAAAGGAVDGRRGFPAAPWSSSGSSELDKLLAISDPTMTDKLPEALAEARDFVPPPPAEAQKTLEQQLQSATDRRINLQRQLDEAAGALVAAGEQLDECRGWRDTVATSLAEAQAEEAQLLRSRAQASGIAQPTPDASKSVTFDVETLENFSELEEEAQGNPRQMCEGGHRVMLEAQAVFERKCGPASGSSGRDAQAAELGAAAAEAARLRATEQMVASAPAAPAAGDGAAGQFAG</sequence>
<gene>
    <name evidence="3" type="ORF">PCOR1329_LOCUS7498</name>
</gene>
<keyword evidence="4" id="KW-1185">Reference proteome</keyword>
<name>A0ABN9Q0G6_9DINO</name>
<dbReference type="EMBL" id="CAUYUJ010002033">
    <property type="protein sequence ID" value="CAK0798852.1"/>
    <property type="molecule type" value="Genomic_DNA"/>
</dbReference>
<feature type="non-terminal residue" evidence="3">
    <location>
        <position position="1"/>
    </location>
</feature>
<reference evidence="3" key="1">
    <citation type="submission" date="2023-10" db="EMBL/GenBank/DDBJ databases">
        <authorList>
            <person name="Chen Y."/>
            <person name="Shah S."/>
            <person name="Dougan E. K."/>
            <person name="Thang M."/>
            <person name="Chan C."/>
        </authorList>
    </citation>
    <scope>NUCLEOTIDE SEQUENCE [LARGE SCALE GENOMIC DNA]</scope>
</reference>
<comment type="caution">
    <text evidence="3">The sequence shown here is derived from an EMBL/GenBank/DDBJ whole genome shotgun (WGS) entry which is preliminary data.</text>
</comment>
<feature type="region of interest" description="Disordered" evidence="2">
    <location>
        <begin position="37"/>
        <end position="61"/>
    </location>
</feature>
<protein>
    <submittedName>
        <fullName evidence="3">Uncharacterized protein</fullName>
    </submittedName>
</protein>
<evidence type="ECO:0000256" key="2">
    <source>
        <dbReference type="SAM" id="MobiDB-lite"/>
    </source>
</evidence>
<evidence type="ECO:0000313" key="3">
    <source>
        <dbReference type="EMBL" id="CAK0798852.1"/>
    </source>
</evidence>
<proteinExistence type="predicted"/>
<evidence type="ECO:0000313" key="4">
    <source>
        <dbReference type="Proteomes" id="UP001189429"/>
    </source>
</evidence>
<evidence type="ECO:0000256" key="1">
    <source>
        <dbReference type="SAM" id="Coils"/>
    </source>
</evidence>
<keyword evidence="1" id="KW-0175">Coiled coil</keyword>
<feature type="compositionally biased region" description="Low complexity" evidence="2">
    <location>
        <begin position="52"/>
        <end position="61"/>
    </location>
</feature>
<dbReference type="Proteomes" id="UP001189429">
    <property type="component" value="Unassembled WGS sequence"/>
</dbReference>
<feature type="coiled-coil region" evidence="1">
    <location>
        <begin position="133"/>
        <end position="160"/>
    </location>
</feature>